<evidence type="ECO:0000256" key="1">
    <source>
        <dbReference type="SAM" id="MobiDB-lite"/>
    </source>
</evidence>
<dbReference type="InParanoid" id="E2BDD3"/>
<protein>
    <submittedName>
        <fullName evidence="2">Uncharacterized protein</fullName>
    </submittedName>
</protein>
<dbReference type="EMBL" id="GL447589">
    <property type="protein sequence ID" value="EFN86300.1"/>
    <property type="molecule type" value="Genomic_DNA"/>
</dbReference>
<accession>E2BDD3</accession>
<organism evidence="3">
    <name type="scientific">Harpegnathos saltator</name>
    <name type="common">Jerdon's jumping ant</name>
    <dbReference type="NCBI Taxonomy" id="610380"/>
    <lineage>
        <taxon>Eukaryota</taxon>
        <taxon>Metazoa</taxon>
        <taxon>Ecdysozoa</taxon>
        <taxon>Arthropoda</taxon>
        <taxon>Hexapoda</taxon>
        <taxon>Insecta</taxon>
        <taxon>Pterygota</taxon>
        <taxon>Neoptera</taxon>
        <taxon>Endopterygota</taxon>
        <taxon>Hymenoptera</taxon>
        <taxon>Apocrita</taxon>
        <taxon>Aculeata</taxon>
        <taxon>Formicoidea</taxon>
        <taxon>Formicidae</taxon>
        <taxon>Ponerinae</taxon>
        <taxon>Ponerini</taxon>
        <taxon>Harpegnathos</taxon>
    </lineage>
</organism>
<dbReference type="AlphaFoldDB" id="E2BDD3"/>
<name>E2BDD3_HARSA</name>
<proteinExistence type="predicted"/>
<dbReference type="Proteomes" id="UP000008237">
    <property type="component" value="Unassembled WGS sequence"/>
</dbReference>
<sequence>MEQKQRQRQRQRACEEGPGGFSSGTKPANRLDRFRPKTTRLSVEPLAADDGVSKVQSPLEHALMFPALMRVTDYRISPANLTNLQGDVEVVYVYVWVQSSA</sequence>
<feature type="region of interest" description="Disordered" evidence="1">
    <location>
        <begin position="1"/>
        <end position="37"/>
    </location>
</feature>
<feature type="compositionally biased region" description="Basic residues" evidence="1">
    <location>
        <begin position="1"/>
        <end position="11"/>
    </location>
</feature>
<evidence type="ECO:0000313" key="3">
    <source>
        <dbReference type="Proteomes" id="UP000008237"/>
    </source>
</evidence>
<evidence type="ECO:0000313" key="2">
    <source>
        <dbReference type="EMBL" id="EFN86300.1"/>
    </source>
</evidence>
<keyword evidence="3" id="KW-1185">Reference proteome</keyword>
<gene>
    <name evidence="2" type="ORF">EAI_03496</name>
</gene>
<reference evidence="2 3" key="1">
    <citation type="journal article" date="2010" name="Science">
        <title>Genomic comparison of the ants Camponotus floridanus and Harpegnathos saltator.</title>
        <authorList>
            <person name="Bonasio R."/>
            <person name="Zhang G."/>
            <person name="Ye C."/>
            <person name="Mutti N.S."/>
            <person name="Fang X."/>
            <person name="Qin N."/>
            <person name="Donahue G."/>
            <person name="Yang P."/>
            <person name="Li Q."/>
            <person name="Li C."/>
            <person name="Zhang P."/>
            <person name="Huang Z."/>
            <person name="Berger S.L."/>
            <person name="Reinberg D."/>
            <person name="Wang J."/>
            <person name="Liebig J."/>
        </authorList>
    </citation>
    <scope>NUCLEOTIDE SEQUENCE [LARGE SCALE GENOMIC DNA]</scope>
    <source>
        <strain evidence="2 3">R22 G/1</strain>
    </source>
</reference>